<dbReference type="Proteomes" id="UP001521074">
    <property type="component" value="Unassembled WGS sequence"/>
</dbReference>
<sequence length="208" mass="22491">MKISFTRRFLLGTLVAAGLASGVARPASAEQSATAFVHSLGDRLVTIVNSNLSGAQKKEKVLPILQSDVDVDAIGRFCLGRYWRTATPEQQAEYLNLFRQVLVNTITDKLGDYRGVSFTIGGATPKGEDQSVDTILHRPQQADANLEWIVSTSSGSPKVVDVLAEGASLRLTQRQDYASFIQQHGGQVSAILSALKLQVERHKTAKPG</sequence>
<evidence type="ECO:0000313" key="2">
    <source>
        <dbReference type="EMBL" id="MCE0743574.1"/>
    </source>
</evidence>
<gene>
    <name evidence="2" type="ORF">LWC05_06650</name>
</gene>
<evidence type="ECO:0000313" key="3">
    <source>
        <dbReference type="Proteomes" id="UP001521074"/>
    </source>
</evidence>
<feature type="signal peptide" evidence="1">
    <location>
        <begin position="1"/>
        <end position="29"/>
    </location>
</feature>
<dbReference type="EMBL" id="JAJSOJ010000018">
    <property type="protein sequence ID" value="MCE0743574.1"/>
    <property type="molecule type" value="Genomic_DNA"/>
</dbReference>
<keyword evidence="3" id="KW-1185">Reference proteome</keyword>
<dbReference type="PROSITE" id="PS51318">
    <property type="entry name" value="TAT"/>
    <property type="match status" value="1"/>
</dbReference>
<dbReference type="Pfam" id="PF05494">
    <property type="entry name" value="MlaC"/>
    <property type="match status" value="1"/>
</dbReference>
<organism evidence="2 3">
    <name type="scientific">Acetobacter sicerae</name>
    <dbReference type="NCBI Taxonomy" id="85325"/>
    <lineage>
        <taxon>Bacteria</taxon>
        <taxon>Pseudomonadati</taxon>
        <taxon>Pseudomonadota</taxon>
        <taxon>Alphaproteobacteria</taxon>
        <taxon>Acetobacterales</taxon>
        <taxon>Acetobacteraceae</taxon>
        <taxon>Acetobacter</taxon>
    </lineage>
</organism>
<dbReference type="RefSeq" id="WP_173573101.1">
    <property type="nucleotide sequence ID" value="NZ_JAAABN010000003.1"/>
</dbReference>
<accession>A0ABS8VVA5</accession>
<dbReference type="Gene3D" id="3.10.450.710">
    <property type="entry name" value="Tgt2/MlaC"/>
    <property type="match status" value="1"/>
</dbReference>
<feature type="chain" id="PRO_5046033678" evidence="1">
    <location>
        <begin position="30"/>
        <end position="208"/>
    </location>
</feature>
<keyword evidence="1" id="KW-0732">Signal</keyword>
<dbReference type="InterPro" id="IPR042245">
    <property type="entry name" value="Tgt2/MlaC_sf"/>
</dbReference>
<name>A0ABS8VVA5_9PROT</name>
<protein>
    <submittedName>
        <fullName evidence="2">ABC transporter substrate-binding protein</fullName>
    </submittedName>
</protein>
<comment type="caution">
    <text evidence="2">The sequence shown here is derived from an EMBL/GenBank/DDBJ whole genome shotgun (WGS) entry which is preliminary data.</text>
</comment>
<dbReference type="InterPro" id="IPR008869">
    <property type="entry name" value="MlaC/ttg2D"/>
</dbReference>
<dbReference type="PANTHER" id="PTHR36573:SF1">
    <property type="entry name" value="INTERMEMBRANE PHOSPHOLIPID TRANSPORT SYSTEM BINDING PROTEIN MLAC"/>
    <property type="match status" value="1"/>
</dbReference>
<proteinExistence type="predicted"/>
<dbReference type="PANTHER" id="PTHR36573">
    <property type="entry name" value="INTERMEMBRANE PHOSPHOLIPID TRANSPORT SYSTEM BINDING PROTEIN MLAC"/>
    <property type="match status" value="1"/>
</dbReference>
<dbReference type="InterPro" id="IPR006311">
    <property type="entry name" value="TAT_signal"/>
</dbReference>
<evidence type="ECO:0000256" key="1">
    <source>
        <dbReference type="SAM" id="SignalP"/>
    </source>
</evidence>
<reference evidence="2 3" key="1">
    <citation type="submission" date="2021-12" db="EMBL/GenBank/DDBJ databases">
        <title>Genome sequence of Acetobacter sicerae DmPark20a_162.</title>
        <authorList>
            <person name="Chaston J.M."/>
        </authorList>
    </citation>
    <scope>NUCLEOTIDE SEQUENCE [LARGE SCALE GENOMIC DNA]</scope>
    <source>
        <strain evidence="2 3">DmPark20a_162</strain>
    </source>
</reference>